<keyword evidence="2" id="KW-1185">Reference proteome</keyword>
<proteinExistence type="predicted"/>
<protein>
    <submittedName>
        <fullName evidence="1">Uncharacterized protein</fullName>
    </submittedName>
</protein>
<dbReference type="RefSeq" id="WP_167719050.1">
    <property type="nucleotide sequence ID" value="NZ_CP132302.1"/>
</dbReference>
<evidence type="ECO:0000313" key="1">
    <source>
        <dbReference type="EMBL" id="WLR98740.1"/>
    </source>
</evidence>
<evidence type="ECO:0000313" key="2">
    <source>
        <dbReference type="Proteomes" id="UP001234585"/>
    </source>
</evidence>
<accession>A0AA50CNE4</accession>
<reference evidence="1 2" key="1">
    <citation type="submission" date="2023-08" db="EMBL/GenBank/DDBJ databases">
        <title>Pathogen: clinical or host-associated sample.</title>
        <authorList>
            <person name="Hergert J."/>
            <person name="Casey R."/>
            <person name="Wagner J."/>
            <person name="Young E.L."/>
            <person name="Oakeson K.F."/>
        </authorList>
    </citation>
    <scope>NUCLEOTIDE SEQUENCE [LARGE SCALE GENOMIC DNA]</scope>
    <source>
        <strain evidence="1 2">1760953</strain>
    </source>
</reference>
<organism evidence="1 2">
    <name type="scientific">Shinella sumterensis</name>
    <dbReference type="NCBI Taxonomy" id="1967501"/>
    <lineage>
        <taxon>Bacteria</taxon>
        <taxon>Pseudomonadati</taxon>
        <taxon>Pseudomonadota</taxon>
        <taxon>Alphaproteobacteria</taxon>
        <taxon>Hyphomicrobiales</taxon>
        <taxon>Rhizobiaceae</taxon>
        <taxon>Shinella</taxon>
    </lineage>
</organism>
<dbReference type="EMBL" id="CP132302">
    <property type="protein sequence ID" value="WLR98740.1"/>
    <property type="molecule type" value="Genomic_DNA"/>
</dbReference>
<dbReference type="Proteomes" id="UP001234585">
    <property type="component" value="Chromosome"/>
</dbReference>
<dbReference type="AlphaFoldDB" id="A0AA50CNE4"/>
<gene>
    <name evidence="1" type="ORF">Q9313_06880</name>
</gene>
<sequence>MDKDETPVGLAPSADSPKEKRRKLQIGRGAIMVICGVGVAAFVLYTFTVLYGIFTAAN</sequence>
<name>A0AA50CNE4_9HYPH</name>